<dbReference type="InParanoid" id="A0A6J0CBR1"/>
<dbReference type="KEGG" id="nlo:107227265"/>
<dbReference type="Proteomes" id="UP000829291">
    <property type="component" value="Chromosome 6"/>
</dbReference>
<name>A0A6J0CBR1_NEOLC</name>
<proteinExistence type="predicted"/>
<evidence type="ECO:0000256" key="1">
    <source>
        <dbReference type="SAM" id="MobiDB-lite"/>
    </source>
</evidence>
<dbReference type="Pfam" id="PF08524">
    <property type="entry name" value="rRNA_processing"/>
    <property type="match status" value="1"/>
</dbReference>
<evidence type="ECO:0000313" key="3">
    <source>
        <dbReference type="RefSeq" id="XP_015523850.1"/>
    </source>
</evidence>
<feature type="region of interest" description="Disordered" evidence="1">
    <location>
        <begin position="1"/>
        <end position="34"/>
    </location>
</feature>
<dbReference type="PANTHER" id="PTHR15657:SF1">
    <property type="entry name" value="THYROID TRANSCRIPTION FACTOR 1-ASSOCIATED PROTEIN 26"/>
    <property type="match status" value="1"/>
</dbReference>
<reference evidence="3" key="1">
    <citation type="submission" date="2025-08" db="UniProtKB">
        <authorList>
            <consortium name="RefSeq"/>
        </authorList>
    </citation>
    <scope>IDENTIFICATION</scope>
    <source>
        <tissue evidence="3">Thorax and Abdomen</tissue>
    </source>
</reference>
<gene>
    <name evidence="3" type="primary">LOC107227265</name>
</gene>
<protein>
    <submittedName>
        <fullName evidence="3">rRNA-processing protein FYV7</fullName>
    </submittedName>
</protein>
<dbReference type="RefSeq" id="XP_015523850.1">
    <property type="nucleotide sequence ID" value="XM_015668364.2"/>
</dbReference>
<sequence length="167" mass="20091">MQNNRKDLGRNEALKTKKGDNNEQTKKPFDKKTYRLKKYSNKYKVDQWEDRRKKAVLRQYYKDLQKGQKNAAHLKTESKDNDTETSNPQPKGNAFHAAKIEYLKKKDEKKNRREEAQRKKEEKIEALRKYREEKALKYKKLSKKTKKGQPVMKDRLEMLLEKIQQTS</sequence>
<dbReference type="GO" id="GO:0005634">
    <property type="term" value="C:nucleus"/>
    <property type="evidence" value="ECO:0007669"/>
    <property type="project" value="TreeGrafter"/>
</dbReference>
<feature type="compositionally biased region" description="Basic and acidic residues" evidence="1">
    <location>
        <begin position="1"/>
        <end position="33"/>
    </location>
</feature>
<keyword evidence="2" id="KW-1185">Reference proteome</keyword>
<dbReference type="AlphaFoldDB" id="A0A6J0CBR1"/>
<feature type="compositionally biased region" description="Basic and acidic residues" evidence="1">
    <location>
        <begin position="98"/>
        <end position="123"/>
    </location>
</feature>
<dbReference type="OrthoDB" id="5377144at2759"/>
<organism evidence="3">
    <name type="scientific">Neodiprion lecontei</name>
    <name type="common">Redheaded pine sawfly</name>
    <dbReference type="NCBI Taxonomy" id="441921"/>
    <lineage>
        <taxon>Eukaryota</taxon>
        <taxon>Metazoa</taxon>
        <taxon>Ecdysozoa</taxon>
        <taxon>Arthropoda</taxon>
        <taxon>Hexapoda</taxon>
        <taxon>Insecta</taxon>
        <taxon>Pterygota</taxon>
        <taxon>Neoptera</taxon>
        <taxon>Endopterygota</taxon>
        <taxon>Hymenoptera</taxon>
        <taxon>Tenthredinoidea</taxon>
        <taxon>Diprionidae</taxon>
        <taxon>Diprioninae</taxon>
        <taxon>Neodiprion</taxon>
    </lineage>
</organism>
<accession>A0A6J0CBR1</accession>
<dbReference type="InterPro" id="IPR013730">
    <property type="entry name" value="Fyv7/TAP26"/>
</dbReference>
<dbReference type="PANTHER" id="PTHR15657">
    <property type="entry name" value="THYROID TRANSCRIPTION FACTOR 1-ASSOCIATED PROTEIN 26"/>
    <property type="match status" value="1"/>
</dbReference>
<feature type="region of interest" description="Disordered" evidence="1">
    <location>
        <begin position="61"/>
        <end position="123"/>
    </location>
</feature>
<evidence type="ECO:0000313" key="2">
    <source>
        <dbReference type="Proteomes" id="UP000829291"/>
    </source>
</evidence>
<dbReference type="GeneID" id="107227265"/>